<dbReference type="GO" id="GO:0005615">
    <property type="term" value="C:extracellular space"/>
    <property type="evidence" value="ECO:0007669"/>
    <property type="project" value="TreeGrafter"/>
</dbReference>
<feature type="region of interest" description="Disordered" evidence="17">
    <location>
        <begin position="1435"/>
        <end position="1485"/>
    </location>
</feature>
<evidence type="ECO:0000256" key="2">
    <source>
        <dbReference type="ARBA" id="ARBA00004167"/>
    </source>
</evidence>
<feature type="compositionally biased region" description="Gly residues" evidence="17">
    <location>
        <begin position="501"/>
        <end position="510"/>
    </location>
</feature>
<feature type="compositionally biased region" description="Low complexity" evidence="17">
    <location>
        <begin position="915"/>
        <end position="924"/>
    </location>
</feature>
<dbReference type="InterPro" id="IPR008160">
    <property type="entry name" value="Collagen"/>
</dbReference>
<dbReference type="eggNOG" id="ENOG502R96B">
    <property type="taxonomic scope" value="Eukaryota"/>
</dbReference>
<feature type="compositionally biased region" description="Pro residues" evidence="17">
    <location>
        <begin position="404"/>
        <end position="414"/>
    </location>
</feature>
<feature type="region of interest" description="Disordered" evidence="17">
    <location>
        <begin position="1219"/>
        <end position="1323"/>
    </location>
</feature>
<evidence type="ECO:0000256" key="11">
    <source>
        <dbReference type="ARBA" id="ARBA00022989"/>
    </source>
</evidence>
<feature type="compositionally biased region" description="Basic and acidic residues" evidence="17">
    <location>
        <begin position="990"/>
        <end position="1003"/>
    </location>
</feature>
<feature type="compositionally biased region" description="Basic and acidic residues" evidence="17">
    <location>
        <begin position="357"/>
        <end position="366"/>
    </location>
</feature>
<keyword evidence="16" id="KW-0175">Coiled coil</keyword>
<gene>
    <name evidence="20" type="ORF">H920_18412</name>
</gene>
<feature type="region of interest" description="Disordered" evidence="17">
    <location>
        <begin position="1386"/>
        <end position="1410"/>
    </location>
</feature>
<dbReference type="InterPro" id="IPR039433">
    <property type="entry name" value="Mff-like_dom"/>
</dbReference>
<dbReference type="GO" id="GO:0005741">
    <property type="term" value="C:mitochondrial outer membrane"/>
    <property type="evidence" value="ECO:0007669"/>
    <property type="project" value="UniProtKB-SubCell"/>
</dbReference>
<accession>A0A091DBE5</accession>
<feature type="compositionally biased region" description="Pro residues" evidence="17">
    <location>
        <begin position="679"/>
        <end position="696"/>
    </location>
</feature>
<feature type="compositionally biased region" description="Low complexity" evidence="17">
    <location>
        <begin position="511"/>
        <end position="525"/>
    </location>
</feature>
<keyword evidence="9" id="KW-1000">Mitochondrion outer membrane</keyword>
<keyword evidence="8" id="KW-0677">Repeat</keyword>
<organism evidence="20 21">
    <name type="scientific">Fukomys damarensis</name>
    <name type="common">Damaraland mole rat</name>
    <name type="synonym">Cryptomys damarensis</name>
    <dbReference type="NCBI Taxonomy" id="885580"/>
    <lineage>
        <taxon>Eukaryota</taxon>
        <taxon>Metazoa</taxon>
        <taxon>Chordata</taxon>
        <taxon>Craniata</taxon>
        <taxon>Vertebrata</taxon>
        <taxon>Euteleostomi</taxon>
        <taxon>Mammalia</taxon>
        <taxon>Eutheria</taxon>
        <taxon>Euarchontoglires</taxon>
        <taxon>Glires</taxon>
        <taxon>Rodentia</taxon>
        <taxon>Hystricomorpha</taxon>
        <taxon>Bathyergidae</taxon>
        <taxon>Fukomys</taxon>
    </lineage>
</organism>
<dbReference type="PANTHER" id="PTHR24023">
    <property type="entry name" value="COLLAGEN ALPHA"/>
    <property type="match status" value="1"/>
</dbReference>
<keyword evidence="11 18" id="KW-1133">Transmembrane helix</keyword>
<dbReference type="STRING" id="885580.ENSFDAP00000018938"/>
<evidence type="ECO:0000259" key="19">
    <source>
        <dbReference type="PROSITE" id="PS51403"/>
    </source>
</evidence>
<feature type="region of interest" description="Disordered" evidence="17">
    <location>
        <begin position="1033"/>
        <end position="1060"/>
    </location>
</feature>
<dbReference type="PROSITE" id="PS51403">
    <property type="entry name" value="NC1_IV"/>
    <property type="match status" value="1"/>
</dbReference>
<dbReference type="Pfam" id="PF01391">
    <property type="entry name" value="Collagen"/>
    <property type="match status" value="5"/>
</dbReference>
<keyword evidence="13" id="KW-0496">Mitochondrion</keyword>
<feature type="compositionally biased region" description="Pro residues" evidence="17">
    <location>
        <begin position="1260"/>
        <end position="1270"/>
    </location>
</feature>
<feature type="compositionally biased region" description="Low complexity" evidence="17">
    <location>
        <begin position="1272"/>
        <end position="1282"/>
    </location>
</feature>
<comment type="function">
    <text evidence="1">Type IV collagen is the major structural component of glomerular basement membranes (GBM), forming a 'chicken-wire' meshwork together with laminins, proteoglycans and entactin/nidogen.</text>
</comment>
<keyword evidence="6" id="KW-0272">Extracellular matrix</keyword>
<dbReference type="EMBL" id="KN124851">
    <property type="protein sequence ID" value="KFO20126.1"/>
    <property type="molecule type" value="Genomic_DNA"/>
</dbReference>
<proteinExistence type="predicted"/>
<feature type="region of interest" description="Disordered" evidence="17">
    <location>
        <begin position="1117"/>
        <end position="1187"/>
    </location>
</feature>
<name>A0A091DBE5_FUKDA</name>
<evidence type="ECO:0000256" key="15">
    <source>
        <dbReference type="ARBA" id="ARBA00023157"/>
    </source>
</evidence>
<feature type="compositionally biased region" description="Pro residues" evidence="17">
    <location>
        <begin position="463"/>
        <end position="472"/>
    </location>
</feature>
<protein>
    <submittedName>
        <fullName evidence="20">Mitochondrial fission factor</fullName>
    </submittedName>
</protein>
<evidence type="ECO:0000256" key="17">
    <source>
        <dbReference type="SAM" id="MobiDB-lite"/>
    </source>
</evidence>
<feature type="compositionally biased region" description="Gly residues" evidence="17">
    <location>
        <begin position="853"/>
        <end position="862"/>
    </location>
</feature>
<dbReference type="GO" id="GO:0005581">
    <property type="term" value="C:collagen trimer"/>
    <property type="evidence" value="ECO:0007669"/>
    <property type="project" value="UniProtKB-KW"/>
</dbReference>
<reference evidence="20 21" key="1">
    <citation type="submission" date="2013-11" db="EMBL/GenBank/DDBJ databases">
        <title>The Damaraland mole rat (Fukomys damarensis) genome and evolution of African mole rats.</title>
        <authorList>
            <person name="Gladyshev V.N."/>
            <person name="Fang X."/>
        </authorList>
    </citation>
    <scope>NUCLEOTIDE SEQUENCE [LARGE SCALE GENOMIC DNA]</scope>
    <source>
        <tissue evidence="20">Liver</tissue>
    </source>
</reference>
<keyword evidence="7 18" id="KW-0812">Transmembrane</keyword>
<keyword evidence="14 18" id="KW-0472">Membrane</keyword>
<dbReference type="Pfam" id="PF05644">
    <property type="entry name" value="Miff"/>
    <property type="match status" value="1"/>
</dbReference>
<feature type="compositionally biased region" description="Polar residues" evidence="17">
    <location>
        <begin position="61"/>
        <end position="75"/>
    </location>
</feature>
<evidence type="ECO:0000256" key="16">
    <source>
        <dbReference type="SAM" id="Coils"/>
    </source>
</evidence>
<evidence type="ECO:0000256" key="4">
    <source>
        <dbReference type="ARBA" id="ARBA00004302"/>
    </source>
</evidence>
<dbReference type="InterPro" id="IPR036954">
    <property type="entry name" value="Collagen_IV_NC_sf"/>
</dbReference>
<evidence type="ECO:0000256" key="6">
    <source>
        <dbReference type="ARBA" id="ARBA00022530"/>
    </source>
</evidence>
<feature type="region of interest" description="Disordered" evidence="17">
    <location>
        <begin position="61"/>
        <end position="80"/>
    </location>
</feature>
<keyword evidence="21" id="KW-1185">Reference proteome</keyword>
<dbReference type="InterPro" id="IPR016187">
    <property type="entry name" value="CTDL_fold"/>
</dbReference>
<comment type="subcellular location">
    <subcellularLocation>
        <location evidence="2">Membrane</location>
        <topology evidence="2">Single-pass membrane protein</topology>
    </subcellularLocation>
    <subcellularLocation>
        <location evidence="3">Mitochondrion outer membrane</location>
    </subcellularLocation>
    <subcellularLocation>
        <location evidence="4">Secreted</location>
        <location evidence="4">Extracellular space</location>
        <location evidence="4">Extracellular matrix</location>
        <location evidence="4">Basement membrane</location>
    </subcellularLocation>
</comment>
<evidence type="ECO:0000256" key="12">
    <source>
        <dbReference type="ARBA" id="ARBA00023119"/>
    </source>
</evidence>
<evidence type="ECO:0000313" key="21">
    <source>
        <dbReference type="Proteomes" id="UP000028990"/>
    </source>
</evidence>
<dbReference type="SMART" id="SM00111">
    <property type="entry name" value="C4"/>
    <property type="match status" value="1"/>
</dbReference>
<evidence type="ECO:0000256" key="10">
    <source>
        <dbReference type="ARBA" id="ARBA00022869"/>
    </source>
</evidence>
<dbReference type="PANTHER" id="PTHR24023:SF1082">
    <property type="entry name" value="COLLAGEN TRIPLE HELIX REPEAT"/>
    <property type="match status" value="1"/>
</dbReference>
<dbReference type="InterPro" id="IPR050149">
    <property type="entry name" value="Collagen_superfamily"/>
</dbReference>
<dbReference type="GO" id="GO:0005604">
    <property type="term" value="C:basement membrane"/>
    <property type="evidence" value="ECO:0007669"/>
    <property type="project" value="UniProtKB-SubCell"/>
</dbReference>
<feature type="region of interest" description="Disordered" evidence="17">
    <location>
        <begin position="612"/>
        <end position="1016"/>
    </location>
</feature>
<evidence type="ECO:0000256" key="14">
    <source>
        <dbReference type="ARBA" id="ARBA00023136"/>
    </source>
</evidence>
<feature type="region of interest" description="Disordered" evidence="17">
    <location>
        <begin position="293"/>
        <end position="525"/>
    </location>
</feature>
<feature type="compositionally biased region" description="Low complexity" evidence="17">
    <location>
        <begin position="1170"/>
        <end position="1187"/>
    </location>
</feature>
<evidence type="ECO:0000256" key="9">
    <source>
        <dbReference type="ARBA" id="ARBA00022787"/>
    </source>
</evidence>
<feature type="compositionally biased region" description="Pro residues" evidence="17">
    <location>
        <begin position="624"/>
        <end position="634"/>
    </location>
</feature>
<dbReference type="InterPro" id="IPR001442">
    <property type="entry name" value="Collagen_IV_NC"/>
</dbReference>
<evidence type="ECO:0000256" key="8">
    <source>
        <dbReference type="ARBA" id="ARBA00022737"/>
    </source>
</evidence>
<evidence type="ECO:0000256" key="5">
    <source>
        <dbReference type="ARBA" id="ARBA00022525"/>
    </source>
</evidence>
<evidence type="ECO:0000256" key="18">
    <source>
        <dbReference type="SAM" id="Phobius"/>
    </source>
</evidence>
<evidence type="ECO:0000256" key="7">
    <source>
        <dbReference type="ARBA" id="ARBA00022692"/>
    </source>
</evidence>
<evidence type="ECO:0000256" key="1">
    <source>
        <dbReference type="ARBA" id="ARBA00003696"/>
    </source>
</evidence>
<keyword evidence="15" id="KW-1015">Disulfide bond</keyword>
<evidence type="ECO:0000313" key="20">
    <source>
        <dbReference type="EMBL" id="KFO20126.1"/>
    </source>
</evidence>
<keyword evidence="10" id="KW-0084">Basement membrane</keyword>
<dbReference type="Gene3D" id="2.170.240.10">
    <property type="entry name" value="Collagen IV, non-collagenous"/>
    <property type="match status" value="1"/>
</dbReference>
<evidence type="ECO:0000256" key="13">
    <source>
        <dbReference type="ARBA" id="ARBA00023128"/>
    </source>
</evidence>
<feature type="transmembrane region" description="Helical" evidence="18">
    <location>
        <begin position="1804"/>
        <end position="1822"/>
    </location>
</feature>
<keyword evidence="12" id="KW-0176">Collagen</keyword>
<feature type="coiled-coil region" evidence="16">
    <location>
        <begin position="1775"/>
        <end position="1802"/>
    </location>
</feature>
<evidence type="ECO:0000256" key="3">
    <source>
        <dbReference type="ARBA" id="ARBA00004294"/>
    </source>
</evidence>
<feature type="compositionally biased region" description="Low complexity" evidence="17">
    <location>
        <begin position="815"/>
        <end position="825"/>
    </location>
</feature>
<dbReference type="GO" id="GO:0005201">
    <property type="term" value="F:extracellular matrix structural constituent"/>
    <property type="evidence" value="ECO:0007669"/>
    <property type="project" value="InterPro"/>
</dbReference>
<dbReference type="Pfam" id="PF01413">
    <property type="entry name" value="C4"/>
    <property type="match status" value="1"/>
</dbReference>
<feature type="domain" description="Collagen IV NC1" evidence="19">
    <location>
        <begin position="1329"/>
        <end position="1371"/>
    </location>
</feature>
<sequence>MYSLSHTMPMGTDLALMAIGDECFESKKWHNLFAMETEAVAMAESHISDLAGLGLRCRKSASGTGASHTHGTLQTTEDDVRGRKAFPDPLVLQARKDSRVLKVLLDPRDPRASQAIPGHMALLDYRDAMVLRLDYVVKWTLLGTASAAQGSMLQITRAPKLRRRSLPSLGPTLPVGGVATKQGHMGDNVVGQKGQQGVKGLAGPPGPPGTVIVTLTGPDNKTVLILPCPLTIDLEMLDGEALRQVTSGLLEESEPDLDFVYPYVPLPFIVPSVQCVTLIQLGDKDLKMEELKGEKGDKGAMGEPGPPGPLGLAGKLCGSEKGAPGEHGAQGKPGKDGAPGFPGTEGSKGNRGFPGLKGEDGIKGWKGDIGPPGFRGPTEYYDAYQEKGDEGIPGAPGPKGARGPPGPTGPPGAPGSPGSSKPGFQGAPGQPGRKGSKGGQGTPGEDSVGPPGSPGHLGSSGPAGPPGPPGPPGDIIFRKGPPGDWGLPGPPGSPGIPGVSGPKGGRGTAGVKGSPGSPGSAGVPGFPVRFHGSKVLVSSEELNTLKIRDSQVPTELRDLKDRKVKHLSPRGKWAPAGILASQGHQGERARMESLGLQEGKDYQDLEANRLALSGEKGGQGPPGDSGPPGSPGPAGPAGQPGYGPQGEPGPKGTQGVPGALGPPGKAGPKGEPSISTPILGPPGPPGPPGYAGPQGPPGITGSMGKCDPGLPGPKGEPGIPGTGFPGPPGLKGDPGKPGPPGVKGPPGICTEGSRGTQGLPGLNGLKGQPGRRGETGPKGDPGIPGLDRSGFPGEPGPPGRPGQRGEMGPPGPKGFPGAPGFLGPPGERGMVGMMGYPGTLGFPGPPGNPGTQGPRGGLGIPGIKGDRGPPGAKGEQGDKGNPGPSQTAHLKGDRGEPGLKGLTGNTGEKGNRGVPGFPGLRGLEGPPGPPGVPGPRGDPGSPGNPGEPGPPGTPGSLGNMGMPGSKGKRGTLGLPGLPGRPGLPGTHGLQGDKGEPGYLEDARPGPPGPKIAVSPRTTRETNLLQLQEKFIAGSNLDPCPPGSKSPELRLQQGKPGPDGDLGVKGMKGFPGPPGIKGPPGSIFVLLLTPLPKGSSYSPEVKVSVYLTALVEAFPGFPGPPGPMGGRGNQGHDGIPGPVGEKGETGEPGPPGPPGRPAKGIKGDKGFVGQPGPEGLPGTPGEVGLPGLPDRKVIQDFQDQLDLQDQLGQKDHLVNAFPCCRSPSRKGAHGDPGTLEIISLPGSPGPPGSPGQPGMQGEPGPLGPPGKPGPCGPKGKPGNDGKPGTPGPVGEKGNKGFKGEQGPPGSDGLPGVKGKPGDFGSPAAGATMQGFVFTRHSQTTATPLCPEGTQPLYSGFSLLFVQGNERAHGQDLVGQLVWRINSGFSGRKRARGLSGGRSRLPSPPARVGPDTLQHDLEPAVLKWSLLGKMRAAKERPAGLQARPLGAVANGDPSSPEPRPSSVGRGTPLRRQKKTPAASHRVRTSGILRDRAPFQKVSVAAFPSPTAAEMAEISRIQYEMEYTEGISQRMRVPEKLKVAPPNADLEQGFQEGVPTASVIMQVPERIVVAGNNEDISFSRPADLDLIQSTPLKPLALKTPPRVLTLSERPLDFLDLERPPATPQNDEQIRAVGRLKRERSMSENAVRQNGQLVRNDSMWYRSDSAPRNKISRFQTSISAPEYTVTPSPPQARVCPPHMLPEDGANLSSARGILSLIQSSTRRAYQQILDVLDENRRPVLRGGSAAATSNPHHDNIRYGISNIDPTMEGVADDMNVVDAASLRRQIIKLNRRLQLLEEENKERAKREMVMYSITVAFWLLNSWLWFRR</sequence>
<keyword evidence="5" id="KW-0964">Secreted</keyword>
<dbReference type="Proteomes" id="UP000028990">
    <property type="component" value="Unassembled WGS sequence"/>
</dbReference>
<dbReference type="SUPFAM" id="SSF56436">
    <property type="entry name" value="C-type lectin-like"/>
    <property type="match status" value="1"/>
</dbReference>